<dbReference type="GO" id="GO:0008195">
    <property type="term" value="F:phosphatidate phosphatase activity"/>
    <property type="evidence" value="ECO:0007669"/>
    <property type="project" value="TreeGrafter"/>
</dbReference>
<dbReference type="SMART" id="SM00014">
    <property type="entry name" value="acidPPc"/>
    <property type="match status" value="1"/>
</dbReference>
<dbReference type="GO" id="GO:0046839">
    <property type="term" value="P:phospholipid dephosphorylation"/>
    <property type="evidence" value="ECO:0007669"/>
    <property type="project" value="TreeGrafter"/>
</dbReference>
<dbReference type="InterPro" id="IPR036938">
    <property type="entry name" value="PAP2/HPO_sf"/>
</dbReference>
<accession>A0A8H4QPZ2</accession>
<dbReference type="InterPro" id="IPR000326">
    <property type="entry name" value="PAP2/HPO"/>
</dbReference>
<evidence type="ECO:0000259" key="7">
    <source>
        <dbReference type="SMART" id="SM00014"/>
    </source>
</evidence>
<evidence type="ECO:0000256" key="2">
    <source>
        <dbReference type="ARBA" id="ARBA00008816"/>
    </source>
</evidence>
<evidence type="ECO:0000256" key="1">
    <source>
        <dbReference type="ARBA" id="ARBA00004141"/>
    </source>
</evidence>
<feature type="transmembrane region" description="Helical" evidence="6">
    <location>
        <begin position="223"/>
        <end position="242"/>
    </location>
</feature>
<dbReference type="EMBL" id="JAACJL010000044">
    <property type="protein sequence ID" value="KAF4615260.1"/>
    <property type="molecule type" value="Genomic_DNA"/>
</dbReference>
<protein>
    <recommendedName>
        <fullName evidence="7">Phosphatidic acid phosphatase type 2/haloperoxidase domain-containing protein</fullName>
    </recommendedName>
</protein>
<dbReference type="PANTHER" id="PTHR10165:SF35">
    <property type="entry name" value="RE23632P"/>
    <property type="match status" value="1"/>
</dbReference>
<evidence type="ECO:0000256" key="4">
    <source>
        <dbReference type="ARBA" id="ARBA00022989"/>
    </source>
</evidence>
<evidence type="ECO:0000313" key="9">
    <source>
        <dbReference type="Proteomes" id="UP000521872"/>
    </source>
</evidence>
<dbReference type="PANTHER" id="PTHR10165">
    <property type="entry name" value="LIPID PHOSPHATE PHOSPHATASE"/>
    <property type="match status" value="1"/>
</dbReference>
<keyword evidence="3 6" id="KW-0812">Transmembrane</keyword>
<reference evidence="8 9" key="1">
    <citation type="submission" date="2019-12" db="EMBL/GenBank/DDBJ databases">
        <authorList>
            <person name="Floudas D."/>
            <person name="Bentzer J."/>
            <person name="Ahren D."/>
            <person name="Johansson T."/>
            <person name="Persson P."/>
            <person name="Tunlid A."/>
        </authorList>
    </citation>
    <scope>NUCLEOTIDE SEQUENCE [LARGE SCALE GENOMIC DNA]</scope>
    <source>
        <strain evidence="8 9">CBS 102.39</strain>
    </source>
</reference>
<feature type="transmembrane region" description="Helical" evidence="6">
    <location>
        <begin position="191"/>
        <end position="211"/>
    </location>
</feature>
<dbReference type="Gene3D" id="1.20.144.10">
    <property type="entry name" value="Phosphatidic acid phosphatase type 2/haloperoxidase"/>
    <property type="match status" value="1"/>
</dbReference>
<name>A0A8H4QPZ2_9AGAR</name>
<dbReference type="Pfam" id="PF01569">
    <property type="entry name" value="PAP2"/>
    <property type="match status" value="1"/>
</dbReference>
<comment type="similarity">
    <text evidence="2">Belongs to the PA-phosphatase related phosphoesterase family.</text>
</comment>
<dbReference type="Proteomes" id="UP000521872">
    <property type="component" value="Unassembled WGS sequence"/>
</dbReference>
<dbReference type="FunFam" id="1.20.144.10:FF:000017">
    <property type="entry name" value="Diacylglycerol pyrophosphate phosphatase 1"/>
    <property type="match status" value="1"/>
</dbReference>
<dbReference type="InterPro" id="IPR043216">
    <property type="entry name" value="PAP-like"/>
</dbReference>
<comment type="caution">
    <text evidence="8">The sequence shown here is derived from an EMBL/GenBank/DDBJ whole genome shotgun (WGS) entry which is preliminary data.</text>
</comment>
<evidence type="ECO:0000256" key="5">
    <source>
        <dbReference type="ARBA" id="ARBA00023136"/>
    </source>
</evidence>
<sequence>MSYSRIQTPVPQQSSFKMAGFFKPIYPTPKGVPMTPLRRRRLLLSYAPDWILTIILAVLFFSLDKVNGFRREFSLHDPTISFPYAVHERVPNLALIFICFVTPLLLMPIVNFVTVRSWWDLHNSTLGLILGLALTGSLTQIVKITVGRPRPDLIDRCQPPAGSVDPPFQLSNWTICTQTDNAIMNDGFRSFFSGHSSLSFAGLGFFAFYLSGKMHLFDTRGHAGKAWLALSPFWAASLVAISRTMDSRHHWQDVLVGSLVGTFFAFFAYRQYYPALSSEMAHRPYSPRIKREEDHEVLPTHIAHNYVGQQEPARGRRYSDSFDDNANIDSCQCGSKDT</sequence>
<keyword evidence="4 6" id="KW-1133">Transmembrane helix</keyword>
<proteinExistence type="inferred from homology"/>
<feature type="transmembrane region" description="Helical" evidence="6">
    <location>
        <begin position="254"/>
        <end position="273"/>
    </location>
</feature>
<organism evidence="8 9">
    <name type="scientific">Agrocybe pediades</name>
    <dbReference type="NCBI Taxonomy" id="84607"/>
    <lineage>
        <taxon>Eukaryota</taxon>
        <taxon>Fungi</taxon>
        <taxon>Dikarya</taxon>
        <taxon>Basidiomycota</taxon>
        <taxon>Agaricomycotina</taxon>
        <taxon>Agaricomycetes</taxon>
        <taxon>Agaricomycetidae</taxon>
        <taxon>Agaricales</taxon>
        <taxon>Agaricineae</taxon>
        <taxon>Strophariaceae</taxon>
        <taxon>Agrocybe</taxon>
    </lineage>
</organism>
<evidence type="ECO:0000256" key="3">
    <source>
        <dbReference type="ARBA" id="ARBA00022692"/>
    </source>
</evidence>
<evidence type="ECO:0000313" key="8">
    <source>
        <dbReference type="EMBL" id="KAF4615260.1"/>
    </source>
</evidence>
<feature type="domain" description="Phosphatidic acid phosphatase type 2/haloperoxidase" evidence="7">
    <location>
        <begin position="125"/>
        <end position="269"/>
    </location>
</feature>
<dbReference type="CDD" id="cd03390">
    <property type="entry name" value="PAP2_containing_1_like"/>
    <property type="match status" value="1"/>
</dbReference>
<feature type="transmembrane region" description="Helical" evidence="6">
    <location>
        <begin position="93"/>
        <end position="114"/>
    </location>
</feature>
<keyword evidence="5 6" id="KW-0472">Membrane</keyword>
<keyword evidence="9" id="KW-1185">Reference proteome</keyword>
<comment type="subcellular location">
    <subcellularLocation>
        <location evidence="1">Membrane</location>
        <topology evidence="1">Multi-pass membrane protein</topology>
    </subcellularLocation>
</comment>
<gene>
    <name evidence="8" type="ORF">D9613_003209</name>
</gene>
<dbReference type="GO" id="GO:0006644">
    <property type="term" value="P:phospholipid metabolic process"/>
    <property type="evidence" value="ECO:0007669"/>
    <property type="project" value="InterPro"/>
</dbReference>
<evidence type="ECO:0000256" key="6">
    <source>
        <dbReference type="SAM" id="Phobius"/>
    </source>
</evidence>
<dbReference type="SUPFAM" id="SSF48317">
    <property type="entry name" value="Acid phosphatase/Vanadium-dependent haloperoxidase"/>
    <property type="match status" value="1"/>
</dbReference>
<feature type="transmembrane region" description="Helical" evidence="6">
    <location>
        <begin position="43"/>
        <end position="63"/>
    </location>
</feature>
<dbReference type="AlphaFoldDB" id="A0A8H4QPZ2"/>
<dbReference type="GO" id="GO:0016020">
    <property type="term" value="C:membrane"/>
    <property type="evidence" value="ECO:0007669"/>
    <property type="project" value="UniProtKB-SubCell"/>
</dbReference>